<proteinExistence type="predicted"/>
<dbReference type="Proteomes" id="UP001381693">
    <property type="component" value="Unassembled WGS sequence"/>
</dbReference>
<evidence type="ECO:0000313" key="2">
    <source>
        <dbReference type="EMBL" id="KAK7077196.1"/>
    </source>
</evidence>
<organism evidence="2 3">
    <name type="scientific">Halocaridina rubra</name>
    <name type="common">Hawaiian red shrimp</name>
    <dbReference type="NCBI Taxonomy" id="373956"/>
    <lineage>
        <taxon>Eukaryota</taxon>
        <taxon>Metazoa</taxon>
        <taxon>Ecdysozoa</taxon>
        <taxon>Arthropoda</taxon>
        <taxon>Crustacea</taxon>
        <taxon>Multicrustacea</taxon>
        <taxon>Malacostraca</taxon>
        <taxon>Eumalacostraca</taxon>
        <taxon>Eucarida</taxon>
        <taxon>Decapoda</taxon>
        <taxon>Pleocyemata</taxon>
        <taxon>Caridea</taxon>
        <taxon>Atyoidea</taxon>
        <taxon>Atyidae</taxon>
        <taxon>Halocaridina</taxon>
    </lineage>
</organism>
<feature type="non-terminal residue" evidence="2">
    <location>
        <position position="1"/>
    </location>
</feature>
<feature type="transmembrane region" description="Helical" evidence="1">
    <location>
        <begin position="82"/>
        <end position="106"/>
    </location>
</feature>
<evidence type="ECO:0000313" key="3">
    <source>
        <dbReference type="Proteomes" id="UP001381693"/>
    </source>
</evidence>
<reference evidence="2 3" key="1">
    <citation type="submission" date="2023-11" db="EMBL/GenBank/DDBJ databases">
        <title>Halocaridina rubra genome assembly.</title>
        <authorList>
            <person name="Smith C."/>
        </authorList>
    </citation>
    <scope>NUCLEOTIDE SEQUENCE [LARGE SCALE GENOMIC DNA]</scope>
    <source>
        <strain evidence="2">EP-1</strain>
        <tissue evidence="2">Whole</tissue>
    </source>
</reference>
<sequence>ELKVVQIYCVLENKEYPEYSRVPRVVDGGGSPLKQVFMAGRMLWFVQITTALVLATSVVPGFRHYIWVLLQPCTVTHNSSWGSLFFCVSSNGIYLLADGFGLRTFLLRVMKVMAHSYRLKQKFRIDYILNS</sequence>
<gene>
    <name evidence="2" type="ORF">SK128_004044</name>
</gene>
<protein>
    <submittedName>
        <fullName evidence="2">Uncharacterized protein</fullName>
    </submittedName>
</protein>
<keyword evidence="1" id="KW-0472">Membrane</keyword>
<feature type="transmembrane region" description="Helical" evidence="1">
    <location>
        <begin position="42"/>
        <end position="62"/>
    </location>
</feature>
<keyword evidence="3" id="KW-1185">Reference proteome</keyword>
<dbReference type="EMBL" id="JAXCGZ010009459">
    <property type="protein sequence ID" value="KAK7077196.1"/>
    <property type="molecule type" value="Genomic_DNA"/>
</dbReference>
<comment type="caution">
    <text evidence="2">The sequence shown here is derived from an EMBL/GenBank/DDBJ whole genome shotgun (WGS) entry which is preliminary data.</text>
</comment>
<keyword evidence="1" id="KW-0812">Transmembrane</keyword>
<keyword evidence="1" id="KW-1133">Transmembrane helix</keyword>
<name>A0AAN9A1R0_HALRR</name>
<evidence type="ECO:0000256" key="1">
    <source>
        <dbReference type="SAM" id="Phobius"/>
    </source>
</evidence>
<dbReference type="AlphaFoldDB" id="A0AAN9A1R0"/>
<accession>A0AAN9A1R0</accession>